<dbReference type="SUPFAM" id="SSF54523">
    <property type="entry name" value="Pili subunits"/>
    <property type="match status" value="1"/>
</dbReference>
<dbReference type="InterPro" id="IPR012902">
    <property type="entry name" value="N_methyl_site"/>
</dbReference>
<name>A0A1G1VPV7_9BACT</name>
<dbReference type="InterPro" id="IPR045584">
    <property type="entry name" value="Pilin-like"/>
</dbReference>
<dbReference type="NCBIfam" id="TIGR02532">
    <property type="entry name" value="IV_pilin_GFxxxE"/>
    <property type="match status" value="1"/>
</dbReference>
<dbReference type="Pfam" id="PF07963">
    <property type="entry name" value="N_methyl"/>
    <property type="match status" value="1"/>
</dbReference>
<proteinExistence type="predicted"/>
<organism evidence="2 3">
    <name type="scientific">Candidatus Chisholmbacteria bacterium RIFCSPHIGHO2_01_FULL_48_12</name>
    <dbReference type="NCBI Taxonomy" id="1797589"/>
    <lineage>
        <taxon>Bacteria</taxon>
        <taxon>Candidatus Chisholmiibacteriota</taxon>
    </lineage>
</organism>
<evidence type="ECO:0000313" key="2">
    <source>
        <dbReference type="EMBL" id="OGY17364.1"/>
    </source>
</evidence>
<dbReference type="Proteomes" id="UP000177324">
    <property type="component" value="Unassembled WGS sequence"/>
</dbReference>
<reference evidence="2 3" key="1">
    <citation type="journal article" date="2016" name="Nat. Commun.">
        <title>Thousands of microbial genomes shed light on interconnected biogeochemical processes in an aquifer system.</title>
        <authorList>
            <person name="Anantharaman K."/>
            <person name="Brown C.T."/>
            <person name="Hug L.A."/>
            <person name="Sharon I."/>
            <person name="Castelle C.J."/>
            <person name="Probst A.J."/>
            <person name="Thomas B.C."/>
            <person name="Singh A."/>
            <person name="Wilkins M.J."/>
            <person name="Karaoz U."/>
            <person name="Brodie E.L."/>
            <person name="Williams K.H."/>
            <person name="Hubbard S.S."/>
            <person name="Banfield J.F."/>
        </authorList>
    </citation>
    <scope>NUCLEOTIDE SEQUENCE [LARGE SCALE GENOMIC DNA]</scope>
</reference>
<evidence type="ECO:0000313" key="3">
    <source>
        <dbReference type="Proteomes" id="UP000177324"/>
    </source>
</evidence>
<dbReference type="EMBL" id="MHCH01000028">
    <property type="protein sequence ID" value="OGY17364.1"/>
    <property type="molecule type" value="Genomic_DNA"/>
</dbReference>
<dbReference type="AlphaFoldDB" id="A0A1G1VPV7"/>
<protein>
    <recommendedName>
        <fullName evidence="4">Prepilin-type N-terminal cleavage/methylation domain-containing protein</fullName>
    </recommendedName>
</protein>
<keyword evidence="1" id="KW-1133">Transmembrane helix</keyword>
<evidence type="ECO:0000256" key="1">
    <source>
        <dbReference type="SAM" id="Phobius"/>
    </source>
</evidence>
<gene>
    <name evidence="2" type="ORF">A2784_02475</name>
</gene>
<accession>A0A1G1VPV7</accession>
<dbReference type="STRING" id="1797589.A2784_02475"/>
<keyword evidence="1" id="KW-0812">Transmembrane</keyword>
<comment type="caution">
    <text evidence="2">The sequence shown here is derived from an EMBL/GenBank/DDBJ whole genome shotgun (WGS) entry which is preliminary data.</text>
</comment>
<evidence type="ECO:0008006" key="4">
    <source>
        <dbReference type="Google" id="ProtNLM"/>
    </source>
</evidence>
<dbReference type="Gene3D" id="3.30.700.10">
    <property type="entry name" value="Glycoprotein, Type 4 Pilin"/>
    <property type="match status" value="1"/>
</dbReference>
<feature type="transmembrane region" description="Helical" evidence="1">
    <location>
        <begin position="6"/>
        <end position="28"/>
    </location>
</feature>
<sequence>MRGYTLLEVMVATAVIGVLAVVATSLFFSVSRGGTKVQVTAEVNQNGQIVLGTMERLIRNSLQVTSACVGAAANSLTVVDRYGRNIVFSCQNVGGADSYIASNSARLTAENVRVTACSFTCSADAAGFRPPLIEIDFSLSQKKAGLPGETETGQFRTNVSLRNY</sequence>
<keyword evidence="1" id="KW-0472">Membrane</keyword>
<dbReference type="PROSITE" id="PS00409">
    <property type="entry name" value="PROKAR_NTER_METHYL"/>
    <property type="match status" value="1"/>
</dbReference>